<proteinExistence type="predicted"/>
<dbReference type="Proteomes" id="UP001162972">
    <property type="component" value="Chromosome 16"/>
</dbReference>
<dbReference type="EMBL" id="JAPFFJ010000006">
    <property type="protein sequence ID" value="KAJ6423094.1"/>
    <property type="molecule type" value="Genomic_DNA"/>
</dbReference>
<sequence length="96" mass="10379">MASDTKRGSLSRLSPLARPFTLSKPTNSCFSPSSSALDRSFSSLSLKGDSFAYYPQYPSGVLQGSADFGLVTESKSDYDAVPTKSTEPGYEAHKEW</sequence>
<gene>
    <name evidence="1" type="ORF">OIU84_024095</name>
</gene>
<keyword evidence="2" id="KW-1185">Reference proteome</keyword>
<name>A0AAD6KIE6_9ROSI</name>
<dbReference type="AlphaFoldDB" id="A0AAD6KIE6"/>
<protein>
    <submittedName>
        <fullName evidence="1">Uncharacterized protein</fullName>
    </submittedName>
</protein>
<evidence type="ECO:0000313" key="2">
    <source>
        <dbReference type="Proteomes" id="UP001162972"/>
    </source>
</evidence>
<evidence type="ECO:0000313" key="1">
    <source>
        <dbReference type="EMBL" id="KAJ6423094.1"/>
    </source>
</evidence>
<comment type="caution">
    <text evidence="1">The sequence shown here is derived from an EMBL/GenBank/DDBJ whole genome shotgun (WGS) entry which is preliminary data.</text>
</comment>
<organism evidence="1 2">
    <name type="scientific">Salix udensis</name>
    <dbReference type="NCBI Taxonomy" id="889485"/>
    <lineage>
        <taxon>Eukaryota</taxon>
        <taxon>Viridiplantae</taxon>
        <taxon>Streptophyta</taxon>
        <taxon>Embryophyta</taxon>
        <taxon>Tracheophyta</taxon>
        <taxon>Spermatophyta</taxon>
        <taxon>Magnoliopsida</taxon>
        <taxon>eudicotyledons</taxon>
        <taxon>Gunneridae</taxon>
        <taxon>Pentapetalae</taxon>
        <taxon>rosids</taxon>
        <taxon>fabids</taxon>
        <taxon>Malpighiales</taxon>
        <taxon>Salicaceae</taxon>
        <taxon>Saliceae</taxon>
        <taxon>Salix</taxon>
    </lineage>
</organism>
<accession>A0AAD6KIE6</accession>
<reference evidence="1 2" key="1">
    <citation type="journal article" date="2023" name="Int. J. Mol. Sci.">
        <title>De Novo Assembly and Annotation of 11 Diverse Shrub Willow (Salix) Genomes Reveals Novel Gene Organization in Sex-Linked Regions.</title>
        <authorList>
            <person name="Hyden B."/>
            <person name="Feng K."/>
            <person name="Yates T.B."/>
            <person name="Jawdy S."/>
            <person name="Cereghino C."/>
            <person name="Smart L.B."/>
            <person name="Muchero W."/>
        </authorList>
    </citation>
    <scope>NUCLEOTIDE SEQUENCE [LARGE SCALE GENOMIC DNA]</scope>
    <source>
        <tissue evidence="1">Shoot tip</tissue>
    </source>
</reference>